<organism evidence="3 4">
    <name type="scientific">Marinobacter profundi</name>
    <dbReference type="NCBI Taxonomy" id="2666256"/>
    <lineage>
        <taxon>Bacteria</taxon>
        <taxon>Pseudomonadati</taxon>
        <taxon>Pseudomonadota</taxon>
        <taxon>Gammaproteobacteria</taxon>
        <taxon>Pseudomonadales</taxon>
        <taxon>Marinobacteraceae</taxon>
        <taxon>Marinobacter</taxon>
    </lineage>
</organism>
<comment type="caution">
    <text evidence="3">The sequence shown here is derived from an EMBL/GenBank/DDBJ whole genome shotgun (WGS) entry which is preliminary data.</text>
</comment>
<accession>A0A2G1UIH5</accession>
<dbReference type="SUPFAM" id="SSF56300">
    <property type="entry name" value="Metallo-dependent phosphatases"/>
    <property type="match status" value="1"/>
</dbReference>
<proteinExistence type="inferred from homology"/>
<dbReference type="PANTHER" id="PTHR42850:SF2">
    <property type="entry name" value="BLL5683 PROTEIN"/>
    <property type="match status" value="1"/>
</dbReference>
<dbReference type="InterPro" id="IPR029052">
    <property type="entry name" value="Metallo-depent_PP-like"/>
</dbReference>
<dbReference type="InterPro" id="IPR024654">
    <property type="entry name" value="Calcineurin-like_PHP_lpxH"/>
</dbReference>
<dbReference type="GO" id="GO:0016791">
    <property type="term" value="F:phosphatase activity"/>
    <property type="evidence" value="ECO:0007669"/>
    <property type="project" value="TreeGrafter"/>
</dbReference>
<dbReference type="GO" id="GO:0005737">
    <property type="term" value="C:cytoplasm"/>
    <property type="evidence" value="ECO:0007669"/>
    <property type="project" value="TreeGrafter"/>
</dbReference>
<dbReference type="AlphaFoldDB" id="A0A2G1UIH5"/>
<evidence type="ECO:0000259" key="2">
    <source>
        <dbReference type="Pfam" id="PF12850"/>
    </source>
</evidence>
<gene>
    <name evidence="3" type="ORF">CLH61_13335</name>
</gene>
<comment type="similarity">
    <text evidence="1">Belongs to the metallophosphoesterase superfamily. YfcE family.</text>
</comment>
<sequence length="556" mass="61665">MVSVPDADPVPEDWREHRDSEIVTTQSPLLQQISSVAPEDIEVLGAIDDHRVIPVGEILRALTGRQEKLVHGDVFTGRPGTRIFRSESVIVKIHENVRLAPEKSRAWVESALANERRYGVHHPSKTWILLKAGNRSWIGNACPVLEPLHQVIVGHDTARLASVFRDYFQIYIRIAQGFDKSLDAGLSNFGLDTSGRVFYLDDDIYNWDEFAGLSSTLGVWVRQYEGVSRALFQSIGSNLRRALEQYYGSSHWASVIAEQLRDLFTGNEAQEARLGSIIGALRSQESSAGAPMTGQRPASSAIEAEKLFTPESGRVAILADIHANLPALEAVLEHLERMSIRAGIVLGDSVGYGPHPGECIERLRSSGLLAIKGNHDHAAAVGLAGPGFSPVSKWVIDWTVPRLSQEDRRWLGALPLSLRGPDWLAVHGAPQDKTYFNAYVYRMTFEDNLQNLEDRDIRFCLHGHTHLAGVYYRKGRFDHHTKAPVFALQGANRSLICPGSVGQPRGNRAGAEFAIFDPEEGCFEFFCIDYDMERTIADMTREGFPAQLAGRLRAGK</sequence>
<dbReference type="Gene3D" id="3.60.21.10">
    <property type="match status" value="1"/>
</dbReference>
<protein>
    <recommendedName>
        <fullName evidence="2">Calcineurin-like phosphoesterase domain-containing protein</fullName>
    </recommendedName>
</protein>
<dbReference type="Pfam" id="PF12850">
    <property type="entry name" value="Metallophos_2"/>
    <property type="match status" value="1"/>
</dbReference>
<evidence type="ECO:0000313" key="4">
    <source>
        <dbReference type="Proteomes" id="UP000231409"/>
    </source>
</evidence>
<keyword evidence="4" id="KW-1185">Reference proteome</keyword>
<feature type="domain" description="Calcineurin-like phosphoesterase" evidence="2">
    <location>
        <begin position="314"/>
        <end position="520"/>
    </location>
</feature>
<name>A0A2G1UIH5_9GAMM</name>
<dbReference type="EMBL" id="NTFH01000010">
    <property type="protein sequence ID" value="PHQ14298.1"/>
    <property type="molecule type" value="Genomic_DNA"/>
</dbReference>
<dbReference type="PANTHER" id="PTHR42850">
    <property type="entry name" value="METALLOPHOSPHOESTERASE"/>
    <property type="match status" value="1"/>
</dbReference>
<evidence type="ECO:0000313" key="3">
    <source>
        <dbReference type="EMBL" id="PHQ14298.1"/>
    </source>
</evidence>
<reference evidence="3 4" key="1">
    <citation type="submission" date="2017-09" db="EMBL/GenBank/DDBJ databases">
        <title>The draft genome sequences of Marinobacter sp. PWS21.</title>
        <authorList>
            <person name="Cao J."/>
        </authorList>
    </citation>
    <scope>NUCLEOTIDE SEQUENCE [LARGE SCALE GENOMIC DNA]</scope>
    <source>
        <strain evidence="3 4">PWS21</strain>
    </source>
</reference>
<evidence type="ECO:0000256" key="1">
    <source>
        <dbReference type="ARBA" id="ARBA00008950"/>
    </source>
</evidence>
<dbReference type="Proteomes" id="UP000231409">
    <property type="component" value="Unassembled WGS sequence"/>
</dbReference>
<dbReference type="InterPro" id="IPR050126">
    <property type="entry name" value="Ap4A_hydrolase"/>
</dbReference>